<evidence type="ECO:0000256" key="1">
    <source>
        <dbReference type="SAM" id="MobiDB-lite"/>
    </source>
</evidence>
<keyword evidence="3" id="KW-1185">Reference proteome</keyword>
<dbReference type="Proteomes" id="UP001314229">
    <property type="component" value="Unassembled WGS sequence"/>
</dbReference>
<feature type="compositionally biased region" description="Basic and acidic residues" evidence="1">
    <location>
        <begin position="33"/>
        <end position="50"/>
    </location>
</feature>
<dbReference type="EMBL" id="CAWUFR010000052">
    <property type="protein sequence ID" value="CAK6961768.1"/>
    <property type="molecule type" value="Genomic_DNA"/>
</dbReference>
<evidence type="ECO:0000313" key="3">
    <source>
        <dbReference type="Proteomes" id="UP001314229"/>
    </source>
</evidence>
<proteinExistence type="predicted"/>
<sequence length="50" mass="5435">IYSHPPPHPSMPTQIPPQRGFHPSGNRPGLVTHHGDDGLTAHLRERPGPS</sequence>
<evidence type="ECO:0000313" key="2">
    <source>
        <dbReference type="EMBL" id="CAK6961768.1"/>
    </source>
</evidence>
<dbReference type="AlphaFoldDB" id="A0AAV1NRH2"/>
<reference evidence="2 3" key="1">
    <citation type="submission" date="2024-01" db="EMBL/GenBank/DDBJ databases">
        <authorList>
            <person name="Alioto T."/>
            <person name="Alioto T."/>
            <person name="Gomez Garrido J."/>
        </authorList>
    </citation>
    <scope>NUCLEOTIDE SEQUENCE [LARGE SCALE GENOMIC DNA]</scope>
</reference>
<feature type="compositionally biased region" description="Pro residues" evidence="1">
    <location>
        <begin position="1"/>
        <end position="10"/>
    </location>
</feature>
<name>A0AAV1NRH2_SCOSC</name>
<organism evidence="2 3">
    <name type="scientific">Scomber scombrus</name>
    <name type="common">Atlantic mackerel</name>
    <name type="synonym">Scomber vernalis</name>
    <dbReference type="NCBI Taxonomy" id="13677"/>
    <lineage>
        <taxon>Eukaryota</taxon>
        <taxon>Metazoa</taxon>
        <taxon>Chordata</taxon>
        <taxon>Craniata</taxon>
        <taxon>Vertebrata</taxon>
        <taxon>Euteleostomi</taxon>
        <taxon>Actinopterygii</taxon>
        <taxon>Neopterygii</taxon>
        <taxon>Teleostei</taxon>
        <taxon>Neoteleostei</taxon>
        <taxon>Acanthomorphata</taxon>
        <taxon>Pelagiaria</taxon>
        <taxon>Scombriformes</taxon>
        <taxon>Scombridae</taxon>
        <taxon>Scomber</taxon>
    </lineage>
</organism>
<accession>A0AAV1NRH2</accession>
<feature type="non-terminal residue" evidence="2">
    <location>
        <position position="50"/>
    </location>
</feature>
<protein>
    <submittedName>
        <fullName evidence="2">Unnamed protein product</fullName>
    </submittedName>
</protein>
<feature type="non-terminal residue" evidence="2">
    <location>
        <position position="1"/>
    </location>
</feature>
<feature type="region of interest" description="Disordered" evidence="1">
    <location>
        <begin position="1"/>
        <end position="50"/>
    </location>
</feature>
<comment type="caution">
    <text evidence="2">The sequence shown here is derived from an EMBL/GenBank/DDBJ whole genome shotgun (WGS) entry which is preliminary data.</text>
</comment>
<gene>
    <name evidence="2" type="ORF">FSCOSCO3_A016351</name>
</gene>